<sequence>MATLSTKKSGNCRLGASVAIHSMGSSRGISSIPSMNRGDEPSLFINMSSGRVQLKISQAIRCFQSLSCTLLRQGIRLLVIPYIYMRGDQLKVHIKR</sequence>
<reference evidence="1" key="1">
    <citation type="submission" date="2020-08" db="EMBL/GenBank/DDBJ databases">
        <title>Multicomponent nature underlies the extraordinary mechanical properties of spider dragline silk.</title>
        <authorList>
            <person name="Kono N."/>
            <person name="Nakamura H."/>
            <person name="Mori M."/>
            <person name="Yoshida Y."/>
            <person name="Ohtoshi R."/>
            <person name="Malay A.D."/>
            <person name="Moran D.A.P."/>
            <person name="Tomita M."/>
            <person name="Numata K."/>
            <person name="Arakawa K."/>
        </authorList>
    </citation>
    <scope>NUCLEOTIDE SEQUENCE</scope>
</reference>
<evidence type="ECO:0000313" key="2">
    <source>
        <dbReference type="Proteomes" id="UP000886998"/>
    </source>
</evidence>
<accession>A0A8X6MME6</accession>
<dbReference type="EMBL" id="BMAV01028246">
    <property type="protein sequence ID" value="GFS66581.1"/>
    <property type="molecule type" value="Genomic_DNA"/>
</dbReference>
<keyword evidence="2" id="KW-1185">Reference proteome</keyword>
<name>A0A8X6MME6_9ARAC</name>
<dbReference type="AlphaFoldDB" id="A0A8X6MME6"/>
<gene>
    <name evidence="1" type="ORF">TNIN_127081</name>
</gene>
<dbReference type="Proteomes" id="UP000886998">
    <property type="component" value="Unassembled WGS sequence"/>
</dbReference>
<proteinExistence type="predicted"/>
<organism evidence="1 2">
    <name type="scientific">Trichonephila inaurata madagascariensis</name>
    <dbReference type="NCBI Taxonomy" id="2747483"/>
    <lineage>
        <taxon>Eukaryota</taxon>
        <taxon>Metazoa</taxon>
        <taxon>Ecdysozoa</taxon>
        <taxon>Arthropoda</taxon>
        <taxon>Chelicerata</taxon>
        <taxon>Arachnida</taxon>
        <taxon>Araneae</taxon>
        <taxon>Araneomorphae</taxon>
        <taxon>Entelegynae</taxon>
        <taxon>Araneoidea</taxon>
        <taxon>Nephilidae</taxon>
        <taxon>Trichonephila</taxon>
        <taxon>Trichonephila inaurata</taxon>
    </lineage>
</organism>
<comment type="caution">
    <text evidence="1">The sequence shown here is derived from an EMBL/GenBank/DDBJ whole genome shotgun (WGS) entry which is preliminary data.</text>
</comment>
<protein>
    <submittedName>
        <fullName evidence="1">Uncharacterized protein</fullName>
    </submittedName>
</protein>
<evidence type="ECO:0000313" key="1">
    <source>
        <dbReference type="EMBL" id="GFS66581.1"/>
    </source>
</evidence>